<accession>G3AYF2</accession>
<dbReference type="InterPro" id="IPR002125">
    <property type="entry name" value="CMP_dCMP_dom"/>
</dbReference>
<evidence type="ECO:0000256" key="3">
    <source>
        <dbReference type="ARBA" id="ARBA00022833"/>
    </source>
</evidence>
<dbReference type="GO" id="GO:0008270">
    <property type="term" value="F:zinc ion binding"/>
    <property type="evidence" value="ECO:0007669"/>
    <property type="project" value="InterPro"/>
</dbReference>
<name>G3AYF2_CANTC</name>
<dbReference type="KEGG" id="cten:18246644"/>
<dbReference type="GO" id="GO:0005737">
    <property type="term" value="C:cytoplasm"/>
    <property type="evidence" value="ECO:0007669"/>
    <property type="project" value="TreeGrafter"/>
</dbReference>
<dbReference type="PANTHER" id="PTHR11079:SF149">
    <property type="entry name" value="TRNA-SPECIFIC ADENOSINE DEAMINASE 2"/>
    <property type="match status" value="1"/>
</dbReference>
<dbReference type="AlphaFoldDB" id="G3AYF2"/>
<organism evidence="6">
    <name type="scientific">Candida tenuis (strain ATCC 10573 / BCRC 21748 / CBS 615 / JCM 9827 / NBRC 10315 / NRRL Y-1498 / VKM Y-70)</name>
    <name type="common">Yeast</name>
    <name type="synonym">Yamadazyma tenuis</name>
    <dbReference type="NCBI Taxonomy" id="590646"/>
    <lineage>
        <taxon>Eukaryota</taxon>
        <taxon>Fungi</taxon>
        <taxon>Dikarya</taxon>
        <taxon>Ascomycota</taxon>
        <taxon>Saccharomycotina</taxon>
        <taxon>Pichiomycetes</taxon>
        <taxon>Debaryomycetaceae</taxon>
        <taxon>Yamadazyma</taxon>
    </lineage>
</organism>
<evidence type="ECO:0000313" key="6">
    <source>
        <dbReference type="Proteomes" id="UP000000707"/>
    </source>
</evidence>
<sequence>MSDGLTTEFSMMSLALYVAYRALRNNETPVACIMVDKNIQKVLSVGYNGTNDTLNGTRHAEFIAIDSIFDQFIPKEKHGDAEYVRSFFSNVILYVTVEPCVMCASALKQIGIKRAVYGCGNDRFGGNGTVLKINDDEIDGRRGNYKSYGGVLRSEAVQLLRNFYIQENDTAPKPKIKSNKQISEKKYTPNIDFFNLYTSDEFNDFYTCCDPNLFHVDHEVFYEITPNGDSYSLNEYISENTVNMLPDLPQLFGGHSSFDVVEDIETFCSLFYDIKHQKVDFSKTIQTVEDLTKYEKKRKLDQD</sequence>
<dbReference type="HOGENOM" id="CLU_081897_0_0_1"/>
<dbReference type="eggNOG" id="KOG1018">
    <property type="taxonomic scope" value="Eukaryota"/>
</dbReference>
<evidence type="ECO:0000313" key="5">
    <source>
        <dbReference type="EMBL" id="EGV65836.1"/>
    </source>
</evidence>
<dbReference type="GO" id="GO:0052717">
    <property type="term" value="F:tRNA-specific adenosine-34 deaminase activity"/>
    <property type="evidence" value="ECO:0007669"/>
    <property type="project" value="TreeGrafter"/>
</dbReference>
<keyword evidence="1" id="KW-0479">Metal-binding</keyword>
<dbReference type="GO" id="GO:0005634">
    <property type="term" value="C:nucleus"/>
    <property type="evidence" value="ECO:0007669"/>
    <property type="project" value="TreeGrafter"/>
</dbReference>
<dbReference type="SUPFAM" id="SSF53927">
    <property type="entry name" value="Cytidine deaminase-like"/>
    <property type="match status" value="1"/>
</dbReference>
<dbReference type="GeneID" id="18246644"/>
<protein>
    <submittedName>
        <fullName evidence="5">Cytidine deaminase-like protein</fullName>
    </submittedName>
</protein>
<dbReference type="InterPro" id="IPR016192">
    <property type="entry name" value="APOBEC/CMP_deaminase_Zn-bd"/>
</dbReference>
<feature type="domain" description="CMP/dCMP-type deaminase" evidence="4">
    <location>
        <begin position="6"/>
        <end position="131"/>
    </location>
</feature>
<dbReference type="PANTHER" id="PTHR11079">
    <property type="entry name" value="CYTOSINE DEAMINASE FAMILY MEMBER"/>
    <property type="match status" value="1"/>
</dbReference>
<dbReference type="Pfam" id="PF00383">
    <property type="entry name" value="dCMP_cyt_deam_1"/>
    <property type="match status" value="1"/>
</dbReference>
<evidence type="ECO:0000256" key="2">
    <source>
        <dbReference type="ARBA" id="ARBA00022801"/>
    </source>
</evidence>
<keyword evidence="2" id="KW-0378">Hydrolase</keyword>
<dbReference type="STRING" id="590646.G3AYF2"/>
<dbReference type="PROSITE" id="PS00903">
    <property type="entry name" value="CYT_DCMP_DEAMINASES_1"/>
    <property type="match status" value="1"/>
</dbReference>
<dbReference type="CDD" id="cd01285">
    <property type="entry name" value="nucleoside_deaminase"/>
    <property type="match status" value="1"/>
</dbReference>
<evidence type="ECO:0000259" key="4">
    <source>
        <dbReference type="PROSITE" id="PS51747"/>
    </source>
</evidence>
<reference evidence="5 6" key="1">
    <citation type="journal article" date="2011" name="Proc. Natl. Acad. Sci. U.S.A.">
        <title>Comparative genomics of xylose-fermenting fungi for enhanced biofuel production.</title>
        <authorList>
            <person name="Wohlbach D.J."/>
            <person name="Kuo A."/>
            <person name="Sato T.K."/>
            <person name="Potts K.M."/>
            <person name="Salamov A.A."/>
            <person name="LaButti K.M."/>
            <person name="Sun H."/>
            <person name="Clum A."/>
            <person name="Pangilinan J.L."/>
            <person name="Lindquist E.A."/>
            <person name="Lucas S."/>
            <person name="Lapidus A."/>
            <person name="Jin M."/>
            <person name="Gunawan C."/>
            <person name="Balan V."/>
            <person name="Dale B.E."/>
            <person name="Jeffries T.W."/>
            <person name="Zinkel R."/>
            <person name="Barry K.W."/>
            <person name="Grigoriev I.V."/>
            <person name="Gasch A.P."/>
        </authorList>
    </citation>
    <scope>NUCLEOTIDE SEQUENCE [LARGE SCALE GENOMIC DNA]</scope>
    <source>
        <strain evidence="6">ATCC 10573 / BCRC 21748 / CBS 615 / JCM 9827 / NBRC 10315 / NRRL Y-1498 / VKM Y-70</strain>
    </source>
</reference>
<keyword evidence="3" id="KW-0862">Zinc</keyword>
<dbReference type="PROSITE" id="PS51747">
    <property type="entry name" value="CYT_DCMP_DEAMINASES_2"/>
    <property type="match status" value="1"/>
</dbReference>
<evidence type="ECO:0000256" key="1">
    <source>
        <dbReference type="ARBA" id="ARBA00022723"/>
    </source>
</evidence>
<dbReference type="Proteomes" id="UP000000707">
    <property type="component" value="Unassembled WGS sequence"/>
</dbReference>
<dbReference type="GO" id="GO:0002100">
    <property type="term" value="P:tRNA wobble adenosine to inosine editing"/>
    <property type="evidence" value="ECO:0007669"/>
    <property type="project" value="TreeGrafter"/>
</dbReference>
<dbReference type="EMBL" id="GL996512">
    <property type="protein sequence ID" value="EGV65836.1"/>
    <property type="molecule type" value="Genomic_DNA"/>
</dbReference>
<dbReference type="InterPro" id="IPR016193">
    <property type="entry name" value="Cytidine_deaminase-like"/>
</dbReference>
<keyword evidence="6" id="KW-1185">Reference proteome</keyword>
<dbReference type="Gene3D" id="3.40.140.10">
    <property type="entry name" value="Cytidine Deaminase, domain 2"/>
    <property type="match status" value="1"/>
</dbReference>
<proteinExistence type="predicted"/>
<gene>
    <name evidence="5" type="ORF">CANTEDRAFT_112701</name>
</gene>
<dbReference type="OrthoDB" id="1701769at2759"/>